<dbReference type="InterPro" id="IPR000639">
    <property type="entry name" value="Epox_hydrolase-like"/>
</dbReference>
<dbReference type="PRINTS" id="PR00412">
    <property type="entry name" value="EPOXHYDRLASE"/>
</dbReference>
<name>A0A9Q3W657_9GAMM</name>
<reference evidence="3" key="1">
    <citation type="submission" date="2022-01" db="EMBL/GenBank/DDBJ databases">
        <authorList>
            <person name="Karlyshev A.V."/>
            <person name="Jaspars M."/>
        </authorList>
    </citation>
    <scope>NUCLEOTIDE SEQUENCE</scope>
    <source>
        <strain evidence="3">AGSA3-2</strain>
    </source>
</reference>
<dbReference type="RefSeq" id="WP_035451299.1">
    <property type="nucleotide sequence ID" value="NZ_CP012331.1"/>
</dbReference>
<evidence type="ECO:0000313" key="3">
    <source>
        <dbReference type="EMBL" id="MCE7509883.1"/>
    </source>
</evidence>
<keyword evidence="4" id="KW-1185">Reference proteome</keyword>
<feature type="domain" description="AB hydrolase-1" evidence="2">
    <location>
        <begin position="27"/>
        <end position="301"/>
    </location>
</feature>
<dbReference type="InterPro" id="IPR000073">
    <property type="entry name" value="AB_hydrolase_1"/>
</dbReference>
<evidence type="ECO:0000259" key="2">
    <source>
        <dbReference type="Pfam" id="PF00561"/>
    </source>
</evidence>
<keyword evidence="1 3" id="KW-0378">Hydrolase</keyword>
<evidence type="ECO:0000256" key="1">
    <source>
        <dbReference type="ARBA" id="ARBA00022801"/>
    </source>
</evidence>
<accession>A0A9Q3W657</accession>
<proteinExistence type="predicted"/>
<dbReference type="InterPro" id="IPR029058">
    <property type="entry name" value="AB_hydrolase_fold"/>
</dbReference>
<organism evidence="3 4">
    <name type="scientific">Alloalcanivorax xenomutans</name>
    <dbReference type="NCBI Taxonomy" id="1094342"/>
    <lineage>
        <taxon>Bacteria</taxon>
        <taxon>Pseudomonadati</taxon>
        <taxon>Pseudomonadota</taxon>
        <taxon>Gammaproteobacteria</taxon>
        <taxon>Oceanospirillales</taxon>
        <taxon>Alcanivoracaceae</taxon>
        <taxon>Alloalcanivorax</taxon>
    </lineage>
</organism>
<dbReference type="SUPFAM" id="SSF53474">
    <property type="entry name" value="alpha/beta-Hydrolases"/>
    <property type="match status" value="1"/>
</dbReference>
<comment type="caution">
    <text evidence="3">The sequence shown here is derived from an EMBL/GenBank/DDBJ whole genome shotgun (WGS) entry which is preliminary data.</text>
</comment>
<dbReference type="PRINTS" id="PR00111">
    <property type="entry name" value="ABHYDROLASE"/>
</dbReference>
<dbReference type="Proteomes" id="UP001107961">
    <property type="component" value="Unassembled WGS sequence"/>
</dbReference>
<protein>
    <submittedName>
        <fullName evidence="3">Alpha/beta hydrolase</fullName>
    </submittedName>
</protein>
<dbReference type="Pfam" id="PF00561">
    <property type="entry name" value="Abhydrolase_1"/>
    <property type="match status" value="1"/>
</dbReference>
<dbReference type="KEGG" id="axe:P40_18045"/>
<gene>
    <name evidence="3" type="ORF">LZG35_14690</name>
</gene>
<dbReference type="EMBL" id="JAJVKT010000018">
    <property type="protein sequence ID" value="MCE7509883.1"/>
    <property type="molecule type" value="Genomic_DNA"/>
</dbReference>
<dbReference type="GO" id="GO:0016787">
    <property type="term" value="F:hydrolase activity"/>
    <property type="evidence" value="ECO:0007669"/>
    <property type="project" value="UniProtKB-KW"/>
</dbReference>
<dbReference type="Gene3D" id="3.40.50.1820">
    <property type="entry name" value="alpha/beta hydrolase"/>
    <property type="match status" value="1"/>
</dbReference>
<sequence>MGFIQERRVPANGLDMFIAEAGVKGAPLVLCLHGFPECWASWRYQLPVLAQSGYHAVAPDLRGYGETRGAATVEDCRLSRLAGDVVALIDALGAERAVLVGHDWGCALAWEVARTYPERVTAVVGLSVPYGGPSPRAPTEAMRELFGDHFFYMLYFQQAEVPERELGEDVRYSLRALFHNLSAEGMANFQVAPDDSGVLDSMRVPARPSRWMREEDLDYYVARFEKTGFTGALNWYRAMDISWEESRADDNWTIQAPVLFLGGMQDPVLMFSQKALARMPDYVPNLNTVVLDQCGHWIQMEQAAEVNREMLAFLAEAAPPGEDHPEP</sequence>
<evidence type="ECO:0000313" key="4">
    <source>
        <dbReference type="Proteomes" id="UP001107961"/>
    </source>
</evidence>
<dbReference type="AlphaFoldDB" id="A0A9Q3W657"/>
<dbReference type="PANTHER" id="PTHR43329">
    <property type="entry name" value="EPOXIDE HYDROLASE"/>
    <property type="match status" value="1"/>
</dbReference>